<dbReference type="PROSITE" id="PS50887">
    <property type="entry name" value="GGDEF"/>
    <property type="match status" value="1"/>
</dbReference>
<feature type="domain" description="GGDEF" evidence="4">
    <location>
        <begin position="319"/>
        <end position="449"/>
    </location>
</feature>
<comment type="catalytic activity">
    <reaction evidence="2">
        <text>2 GTP = 3',3'-c-di-GMP + 2 diphosphate</text>
        <dbReference type="Rhea" id="RHEA:24898"/>
        <dbReference type="ChEBI" id="CHEBI:33019"/>
        <dbReference type="ChEBI" id="CHEBI:37565"/>
        <dbReference type="ChEBI" id="CHEBI:58805"/>
        <dbReference type="EC" id="2.7.7.65"/>
    </reaction>
</comment>
<evidence type="ECO:0000259" key="3">
    <source>
        <dbReference type="PROSITE" id="PS50112"/>
    </source>
</evidence>
<dbReference type="InterPro" id="IPR050469">
    <property type="entry name" value="Diguanylate_Cyclase"/>
</dbReference>
<dbReference type="GO" id="GO:0043709">
    <property type="term" value="P:cell adhesion involved in single-species biofilm formation"/>
    <property type="evidence" value="ECO:0007669"/>
    <property type="project" value="TreeGrafter"/>
</dbReference>
<evidence type="ECO:0000259" key="4">
    <source>
        <dbReference type="PROSITE" id="PS50887"/>
    </source>
</evidence>
<comment type="caution">
    <text evidence="5">The sequence shown here is derived from an EMBL/GenBank/DDBJ whole genome shotgun (WGS) entry which is preliminary data.</text>
</comment>
<dbReference type="InterPro" id="IPR000014">
    <property type="entry name" value="PAS"/>
</dbReference>
<name>A0A2G8T665_9BURK</name>
<dbReference type="InterPro" id="IPR029787">
    <property type="entry name" value="Nucleotide_cyclase"/>
</dbReference>
<gene>
    <name evidence="5" type="ORF">CR103_00340</name>
</gene>
<feature type="domain" description="PAS" evidence="3">
    <location>
        <begin position="151"/>
        <end position="221"/>
    </location>
</feature>
<reference evidence="5 6" key="1">
    <citation type="submission" date="2017-10" db="EMBL/GenBank/DDBJ databases">
        <title>Massilia psychrophilum sp. nov., a novel purple-pigmented bacterium isolated from Tianshan glacier, Xinjiang Municipality, China.</title>
        <authorList>
            <person name="Wang H."/>
        </authorList>
    </citation>
    <scope>NUCLEOTIDE SEQUENCE [LARGE SCALE GENOMIC DNA]</scope>
    <source>
        <strain evidence="5 6">JCM 30813</strain>
    </source>
</reference>
<proteinExistence type="predicted"/>
<dbReference type="FunFam" id="3.30.70.270:FF:000001">
    <property type="entry name" value="Diguanylate cyclase domain protein"/>
    <property type="match status" value="1"/>
</dbReference>
<dbReference type="Proteomes" id="UP000228593">
    <property type="component" value="Unassembled WGS sequence"/>
</dbReference>
<dbReference type="Gene3D" id="3.30.70.270">
    <property type="match status" value="1"/>
</dbReference>
<dbReference type="SMART" id="SM00267">
    <property type="entry name" value="GGDEF"/>
    <property type="match status" value="1"/>
</dbReference>
<dbReference type="GO" id="GO:1902201">
    <property type="term" value="P:negative regulation of bacterial-type flagellum-dependent cell motility"/>
    <property type="evidence" value="ECO:0007669"/>
    <property type="project" value="TreeGrafter"/>
</dbReference>
<sequence length="449" mass="48001">MLWRVKPNGLAYAAPNGLSPSASKRLCRNAWALRLPSLPVRRPPNSSEARMRTSSSRRALSTFGASASAAAVDGSAGAIRASSSLLATTKYAPHIASSTANSAATASKREVFISGPEMVTINPEHSKCNVSVRQYSSIMGIEKQIMNKDLPSTLFGRVLDGSLDAALIIDQDSRIGYLNAAMLALSGYTRDELIGQPLDGLLPDGMASQHRRYVHDYVSTGAISAVLGHVREFELRERGGAMIPIELKALDLGVEDSVQYFGAFLVDLRQRRAEQEKTAALLAQLEQEAMTDPLTALPNRRAYDAELARVAARSRRNKSPISVGVADIDHFKNVNDTYGHPVGDVVLCEVSKAIERAARGTDFVARTGGEEFGMLLPDTAIEMAGVVAERMRKAVEETSVTTPDGACIRVTISIGLAPLAPDAAPDAALASADAALYQAKNQGRNRVVS</sequence>
<dbReference type="SUPFAM" id="SSF55785">
    <property type="entry name" value="PYP-like sensor domain (PAS domain)"/>
    <property type="match status" value="1"/>
</dbReference>
<accession>A0A2G8T665</accession>
<evidence type="ECO:0000256" key="1">
    <source>
        <dbReference type="ARBA" id="ARBA00012528"/>
    </source>
</evidence>
<dbReference type="GO" id="GO:0005886">
    <property type="term" value="C:plasma membrane"/>
    <property type="evidence" value="ECO:0007669"/>
    <property type="project" value="TreeGrafter"/>
</dbReference>
<evidence type="ECO:0000256" key="2">
    <source>
        <dbReference type="ARBA" id="ARBA00034247"/>
    </source>
</evidence>
<dbReference type="GO" id="GO:0052621">
    <property type="term" value="F:diguanylate cyclase activity"/>
    <property type="evidence" value="ECO:0007669"/>
    <property type="project" value="UniProtKB-EC"/>
</dbReference>
<evidence type="ECO:0000313" key="5">
    <source>
        <dbReference type="EMBL" id="PIL41545.1"/>
    </source>
</evidence>
<dbReference type="InterPro" id="IPR043128">
    <property type="entry name" value="Rev_trsase/Diguanyl_cyclase"/>
</dbReference>
<dbReference type="CDD" id="cd00130">
    <property type="entry name" value="PAS"/>
    <property type="match status" value="1"/>
</dbReference>
<dbReference type="SUPFAM" id="SSF55073">
    <property type="entry name" value="Nucleotide cyclase"/>
    <property type="match status" value="1"/>
</dbReference>
<organism evidence="5 6">
    <name type="scientific">Massilia psychrophila</name>
    <dbReference type="NCBI Taxonomy" id="1603353"/>
    <lineage>
        <taxon>Bacteria</taxon>
        <taxon>Pseudomonadati</taxon>
        <taxon>Pseudomonadota</taxon>
        <taxon>Betaproteobacteria</taxon>
        <taxon>Burkholderiales</taxon>
        <taxon>Oxalobacteraceae</taxon>
        <taxon>Telluria group</taxon>
        <taxon>Massilia</taxon>
    </lineage>
</organism>
<dbReference type="PROSITE" id="PS50112">
    <property type="entry name" value="PAS"/>
    <property type="match status" value="1"/>
</dbReference>
<dbReference type="AlphaFoldDB" id="A0A2G8T665"/>
<dbReference type="PANTHER" id="PTHR45138">
    <property type="entry name" value="REGULATORY COMPONENTS OF SENSORY TRANSDUCTION SYSTEM"/>
    <property type="match status" value="1"/>
</dbReference>
<dbReference type="NCBIfam" id="TIGR00254">
    <property type="entry name" value="GGDEF"/>
    <property type="match status" value="1"/>
</dbReference>
<dbReference type="EMBL" id="PDOB01000001">
    <property type="protein sequence ID" value="PIL41545.1"/>
    <property type="molecule type" value="Genomic_DNA"/>
</dbReference>
<keyword evidence="6" id="KW-1185">Reference proteome</keyword>
<protein>
    <recommendedName>
        <fullName evidence="1">diguanylate cyclase</fullName>
        <ecNumber evidence="1">2.7.7.65</ecNumber>
    </recommendedName>
</protein>
<dbReference type="Pfam" id="PF08448">
    <property type="entry name" value="PAS_4"/>
    <property type="match status" value="1"/>
</dbReference>
<dbReference type="NCBIfam" id="TIGR00229">
    <property type="entry name" value="sensory_box"/>
    <property type="match status" value="1"/>
</dbReference>
<dbReference type="InterPro" id="IPR035965">
    <property type="entry name" value="PAS-like_dom_sf"/>
</dbReference>
<dbReference type="SMART" id="SM00091">
    <property type="entry name" value="PAS"/>
    <property type="match status" value="1"/>
</dbReference>
<dbReference type="InterPro" id="IPR013656">
    <property type="entry name" value="PAS_4"/>
</dbReference>
<dbReference type="EC" id="2.7.7.65" evidence="1"/>
<dbReference type="Pfam" id="PF00990">
    <property type="entry name" value="GGDEF"/>
    <property type="match status" value="1"/>
</dbReference>
<dbReference type="InterPro" id="IPR000160">
    <property type="entry name" value="GGDEF_dom"/>
</dbReference>
<dbReference type="PANTHER" id="PTHR45138:SF9">
    <property type="entry name" value="DIGUANYLATE CYCLASE DGCM-RELATED"/>
    <property type="match status" value="1"/>
</dbReference>
<dbReference type="Gene3D" id="3.30.450.20">
    <property type="entry name" value="PAS domain"/>
    <property type="match status" value="1"/>
</dbReference>
<dbReference type="CDD" id="cd01949">
    <property type="entry name" value="GGDEF"/>
    <property type="match status" value="1"/>
</dbReference>
<evidence type="ECO:0000313" key="6">
    <source>
        <dbReference type="Proteomes" id="UP000228593"/>
    </source>
</evidence>